<accession>A0A1Q8YC01</accession>
<name>A0A1Q8YC01_9BURK</name>
<dbReference type="EMBL" id="MSYM01000017">
    <property type="protein sequence ID" value="OLP05350.1"/>
    <property type="molecule type" value="Genomic_DNA"/>
</dbReference>
<reference evidence="2 3" key="1">
    <citation type="submission" date="2017-01" db="EMBL/GenBank/DDBJ databases">
        <title>Genome sequence of Rhodoferax antarcticus ANT.BR, a psychrophilic purple nonsulfur bacterium from an Antarctic microbial mat.</title>
        <authorList>
            <person name="Baker J."/>
            <person name="Riester C."/>
            <person name="Skinner B."/>
            <person name="Newell A."/>
            <person name="Swingley W."/>
            <person name="Madigan M."/>
            <person name="Jung D."/>
            <person name="Asao M."/>
            <person name="Chen M."/>
            <person name="Loughlin P."/>
            <person name="Pan H."/>
            <person name="Lin S."/>
            <person name="Li N."/>
            <person name="Shaw J."/>
            <person name="Prado M."/>
            <person name="Sherman C."/>
            <person name="Li X."/>
            <person name="Tang J."/>
            <person name="Blankenship R."/>
            <person name="Zhao T."/>
            <person name="Touchman J."/>
            <person name="Sattley M."/>
        </authorList>
    </citation>
    <scope>NUCLEOTIDE SEQUENCE [LARGE SCALE GENOMIC DNA]</scope>
    <source>
        <strain evidence="2 3">ANT.BR</strain>
    </source>
</reference>
<keyword evidence="3" id="KW-1185">Reference proteome</keyword>
<evidence type="ECO:0000313" key="2">
    <source>
        <dbReference type="EMBL" id="OLP05350.1"/>
    </source>
</evidence>
<gene>
    <name evidence="2" type="ORF">BLL52_3475</name>
</gene>
<dbReference type="AlphaFoldDB" id="A0A1Q8YC01"/>
<evidence type="ECO:0000313" key="3">
    <source>
        <dbReference type="Proteomes" id="UP000185911"/>
    </source>
</evidence>
<protein>
    <submittedName>
        <fullName evidence="2">Uncharacterized protein</fullName>
    </submittedName>
</protein>
<organism evidence="2 3">
    <name type="scientific">Rhodoferax antarcticus ANT.BR</name>
    <dbReference type="NCBI Taxonomy" id="1111071"/>
    <lineage>
        <taxon>Bacteria</taxon>
        <taxon>Pseudomonadati</taxon>
        <taxon>Pseudomonadota</taxon>
        <taxon>Betaproteobacteria</taxon>
        <taxon>Burkholderiales</taxon>
        <taxon>Comamonadaceae</taxon>
        <taxon>Rhodoferax</taxon>
    </lineage>
</organism>
<feature type="region of interest" description="Disordered" evidence="1">
    <location>
        <begin position="1"/>
        <end position="23"/>
    </location>
</feature>
<comment type="caution">
    <text evidence="2">The sequence shown here is derived from an EMBL/GenBank/DDBJ whole genome shotgun (WGS) entry which is preliminary data.</text>
</comment>
<dbReference type="Proteomes" id="UP000185911">
    <property type="component" value="Unassembled WGS sequence"/>
</dbReference>
<evidence type="ECO:0000256" key="1">
    <source>
        <dbReference type="SAM" id="MobiDB-lite"/>
    </source>
</evidence>
<proteinExistence type="predicted"/>
<sequence length="58" mass="6275">MKARKIATSSNKPAQTAKAAARPVRLNADTAGCRRNAQSGDFFEVVKGIGRTRRIFAL</sequence>